<dbReference type="Pfam" id="PF07883">
    <property type="entry name" value="Cupin_2"/>
    <property type="match status" value="1"/>
</dbReference>
<dbReference type="Proteomes" id="UP000517753">
    <property type="component" value="Unassembled WGS sequence"/>
</dbReference>
<dbReference type="EMBL" id="JACCBY010000006">
    <property type="protein sequence ID" value="NYD91739.1"/>
    <property type="molecule type" value="Genomic_DNA"/>
</dbReference>
<comment type="caution">
    <text evidence="3">The sequence shown here is derived from an EMBL/GenBank/DDBJ whole genome shotgun (WGS) entry which is preliminary data.</text>
</comment>
<dbReference type="InterPro" id="IPR011051">
    <property type="entry name" value="RmlC_Cupin_sf"/>
</dbReference>
<gene>
    <name evidence="3" type="ORF">HD841_003555</name>
</gene>
<keyword evidence="1" id="KW-0479">Metal-binding</keyword>
<evidence type="ECO:0000256" key="1">
    <source>
        <dbReference type="ARBA" id="ARBA00022723"/>
    </source>
</evidence>
<protein>
    <submittedName>
        <fullName evidence="3">Mannose-6-phosphate isomerase-like protein (Cupin superfamily)</fullName>
    </submittedName>
</protein>
<dbReference type="InterPro" id="IPR013096">
    <property type="entry name" value="Cupin_2"/>
</dbReference>
<reference evidence="3 4" key="1">
    <citation type="submission" date="2020-08" db="EMBL/GenBank/DDBJ databases">
        <title>The Agave Microbiome: Exploring the role of microbial communities in plant adaptations to desert environments.</title>
        <authorList>
            <person name="Partida-Martinez L.P."/>
        </authorList>
    </citation>
    <scope>NUCLEOTIDE SEQUENCE [LARGE SCALE GENOMIC DNA]</scope>
    <source>
        <strain evidence="3 4">AS2.3</strain>
    </source>
</reference>
<evidence type="ECO:0000313" key="3">
    <source>
        <dbReference type="EMBL" id="NYD91739.1"/>
    </source>
</evidence>
<dbReference type="CDD" id="cd02208">
    <property type="entry name" value="cupin_RmlC-like"/>
    <property type="match status" value="1"/>
</dbReference>
<dbReference type="AlphaFoldDB" id="A0A7Y9FQT0"/>
<accession>A0A7Y9FQT0</accession>
<sequence>MQARFAHGETMVDWTEDAMRARLVRYADLVPCRTAFIDTRTPGSTEKENFTIIGAGVSESADQHVHITERHGFNIGAARQPFGCINSQHSHDTAEVFVVHSGHWRLPFGANKEDGFLDIGPGDVASVPIHMFRGFEKLDEGLGFLFTVLGEDDPGKVTWAPAVFEAAADHGLKLAKGGMLIDTSAGDHALDEVELAGTTADDLAAELRTPPMEKLRECVVSAGAMVANPDSPLARKGVEEAPVITPIVTGDGFKAGPISGWWPHGFNLRRLTMRTGAYIPHHARAEVEVVFVQSGTLEVSWAGGVIVMGAGDTLSVPVGLQHAFRNTASVDLVAFVVRGGDSPALPVFEDGQAI</sequence>
<keyword evidence="3" id="KW-0413">Isomerase</keyword>
<dbReference type="PANTHER" id="PTHR35848:SF6">
    <property type="entry name" value="CUPIN TYPE-2 DOMAIN-CONTAINING PROTEIN"/>
    <property type="match status" value="1"/>
</dbReference>
<proteinExistence type="predicted"/>
<evidence type="ECO:0000313" key="4">
    <source>
        <dbReference type="Proteomes" id="UP000517753"/>
    </source>
</evidence>
<organism evidence="3 4">
    <name type="scientific">Sphingomonas melonis</name>
    <dbReference type="NCBI Taxonomy" id="152682"/>
    <lineage>
        <taxon>Bacteria</taxon>
        <taxon>Pseudomonadati</taxon>
        <taxon>Pseudomonadota</taxon>
        <taxon>Alphaproteobacteria</taxon>
        <taxon>Sphingomonadales</taxon>
        <taxon>Sphingomonadaceae</taxon>
        <taxon>Sphingomonas</taxon>
    </lineage>
</organism>
<dbReference type="InterPro" id="IPR051610">
    <property type="entry name" value="GPI/OXD"/>
</dbReference>
<name>A0A7Y9FQT0_9SPHN</name>
<dbReference type="Gene3D" id="2.60.120.10">
    <property type="entry name" value="Jelly Rolls"/>
    <property type="match status" value="2"/>
</dbReference>
<dbReference type="InterPro" id="IPR014710">
    <property type="entry name" value="RmlC-like_jellyroll"/>
</dbReference>
<dbReference type="SUPFAM" id="SSF51182">
    <property type="entry name" value="RmlC-like cupins"/>
    <property type="match status" value="1"/>
</dbReference>
<dbReference type="GO" id="GO:0046872">
    <property type="term" value="F:metal ion binding"/>
    <property type="evidence" value="ECO:0007669"/>
    <property type="project" value="UniProtKB-KW"/>
</dbReference>
<dbReference type="GO" id="GO:0016853">
    <property type="term" value="F:isomerase activity"/>
    <property type="evidence" value="ECO:0007669"/>
    <property type="project" value="UniProtKB-KW"/>
</dbReference>
<dbReference type="PANTHER" id="PTHR35848">
    <property type="entry name" value="OXALATE-BINDING PROTEIN"/>
    <property type="match status" value="1"/>
</dbReference>
<keyword evidence="4" id="KW-1185">Reference proteome</keyword>
<feature type="domain" description="Cupin type-2" evidence="2">
    <location>
        <begin position="271"/>
        <end position="337"/>
    </location>
</feature>
<evidence type="ECO:0000259" key="2">
    <source>
        <dbReference type="Pfam" id="PF07883"/>
    </source>
</evidence>